<protein>
    <submittedName>
        <fullName evidence="1">Uncharacterized protein</fullName>
    </submittedName>
</protein>
<evidence type="ECO:0000313" key="1">
    <source>
        <dbReference type="EMBL" id="ELY43616.1"/>
    </source>
</evidence>
<dbReference type="EMBL" id="AOHW01000018">
    <property type="protein sequence ID" value="ELY43616.1"/>
    <property type="molecule type" value="Genomic_DNA"/>
</dbReference>
<dbReference type="AlphaFoldDB" id="L9W2W1"/>
<comment type="caution">
    <text evidence="1">The sequence shown here is derived from an EMBL/GenBank/DDBJ whole genome shotgun (WGS) entry which is preliminary data.</text>
</comment>
<dbReference type="Proteomes" id="UP000011599">
    <property type="component" value="Unassembled WGS sequence"/>
</dbReference>
<reference evidence="1 2" key="1">
    <citation type="journal article" date="2014" name="PLoS Genet.">
        <title>Phylogenetically driven sequencing of extremely halophilic archaea reveals strategies for static and dynamic osmo-response.</title>
        <authorList>
            <person name="Becker E.A."/>
            <person name="Seitzer P.M."/>
            <person name="Tritt A."/>
            <person name="Larsen D."/>
            <person name="Krusor M."/>
            <person name="Yao A.I."/>
            <person name="Wu D."/>
            <person name="Madern D."/>
            <person name="Eisen J.A."/>
            <person name="Darling A.E."/>
            <person name="Facciotti M.T."/>
        </authorList>
    </citation>
    <scope>NUCLEOTIDE SEQUENCE [LARGE SCALE GENOMIC DNA]</scope>
    <source>
        <strain evidence="1 2">GA33</strain>
    </source>
</reference>
<gene>
    <name evidence="1" type="ORF">C496_05060</name>
</gene>
<organism evidence="1 2">
    <name type="scientific">Natronorubrum tibetense GA33</name>
    <dbReference type="NCBI Taxonomy" id="1114856"/>
    <lineage>
        <taxon>Archaea</taxon>
        <taxon>Methanobacteriati</taxon>
        <taxon>Methanobacteriota</taxon>
        <taxon>Stenosarchaea group</taxon>
        <taxon>Halobacteria</taxon>
        <taxon>Halobacteriales</taxon>
        <taxon>Natrialbaceae</taxon>
        <taxon>Natronorubrum</taxon>
    </lineage>
</organism>
<proteinExistence type="predicted"/>
<name>L9W2W1_9EURY</name>
<accession>L9W2W1</accession>
<keyword evidence="2" id="KW-1185">Reference proteome</keyword>
<evidence type="ECO:0000313" key="2">
    <source>
        <dbReference type="Proteomes" id="UP000011599"/>
    </source>
</evidence>
<sequence length="66" mass="7191">MLIDEFTVLLEQDHDVLSVDDSVDDTDVLIHVASIVGCRRLGQWISSSGAVAPCTGDCRRCKRDGT</sequence>